<evidence type="ECO:0000256" key="2">
    <source>
        <dbReference type="SAM" id="Phobius"/>
    </source>
</evidence>
<feature type="transmembrane region" description="Helical" evidence="2">
    <location>
        <begin position="12"/>
        <end position="40"/>
    </location>
</feature>
<keyword evidence="2" id="KW-0812">Transmembrane</keyword>
<reference evidence="3" key="1">
    <citation type="journal article" date="2018" name="Genome Biol. Evol.">
        <title>Genomics and development of Lentinus tigrinus, a white-rot wood-decaying mushroom with dimorphic fruiting bodies.</title>
        <authorList>
            <person name="Wu B."/>
            <person name="Xu Z."/>
            <person name="Knudson A."/>
            <person name="Carlson A."/>
            <person name="Chen N."/>
            <person name="Kovaka S."/>
            <person name="LaButti K."/>
            <person name="Lipzen A."/>
            <person name="Pennachio C."/>
            <person name="Riley R."/>
            <person name="Schakwitz W."/>
            <person name="Umezawa K."/>
            <person name="Ohm R.A."/>
            <person name="Grigoriev I.V."/>
            <person name="Nagy L.G."/>
            <person name="Gibbons J."/>
            <person name="Hibbett D."/>
        </authorList>
    </citation>
    <scope>NUCLEOTIDE SEQUENCE [LARGE SCALE GENOMIC DNA]</scope>
    <source>
        <strain evidence="3">ALCF2SS1-6</strain>
    </source>
</reference>
<proteinExistence type="predicted"/>
<dbReference type="AlphaFoldDB" id="A0A5C2S3U5"/>
<feature type="region of interest" description="Disordered" evidence="1">
    <location>
        <begin position="50"/>
        <end position="76"/>
    </location>
</feature>
<evidence type="ECO:0000313" key="4">
    <source>
        <dbReference type="Proteomes" id="UP000313359"/>
    </source>
</evidence>
<accession>A0A5C2S3U5</accession>
<evidence type="ECO:0000313" key="3">
    <source>
        <dbReference type="EMBL" id="RPD58161.1"/>
    </source>
</evidence>
<keyword evidence="4" id="KW-1185">Reference proteome</keyword>
<keyword evidence="2" id="KW-0472">Membrane</keyword>
<dbReference type="EMBL" id="ML122276">
    <property type="protein sequence ID" value="RPD58161.1"/>
    <property type="molecule type" value="Genomic_DNA"/>
</dbReference>
<evidence type="ECO:0000256" key="1">
    <source>
        <dbReference type="SAM" id="MobiDB-lite"/>
    </source>
</evidence>
<gene>
    <name evidence="3" type="ORF">L227DRAFT_189794</name>
</gene>
<sequence length="164" mass="17863">MTVAAPLAVPEAALVLVLAVVVVSIAVVLVLLLAVVPVLVSAYQPRRRGLTSRDQDSGAEREPESTRRWRESGSLGRGTCSLCARQRSACAVLSCRRSVAVEVKLERACACRERWGAEGEKGGLLEHPAGRDRSIPDMDITYPNWALAITWTDSAVCYRYLPDQ</sequence>
<name>A0A5C2S3U5_9APHY</name>
<feature type="compositionally biased region" description="Basic and acidic residues" evidence="1">
    <location>
        <begin position="51"/>
        <end position="71"/>
    </location>
</feature>
<keyword evidence="2" id="KW-1133">Transmembrane helix</keyword>
<dbReference type="Proteomes" id="UP000313359">
    <property type="component" value="Unassembled WGS sequence"/>
</dbReference>
<organism evidence="3 4">
    <name type="scientific">Lentinus tigrinus ALCF2SS1-6</name>
    <dbReference type="NCBI Taxonomy" id="1328759"/>
    <lineage>
        <taxon>Eukaryota</taxon>
        <taxon>Fungi</taxon>
        <taxon>Dikarya</taxon>
        <taxon>Basidiomycota</taxon>
        <taxon>Agaricomycotina</taxon>
        <taxon>Agaricomycetes</taxon>
        <taxon>Polyporales</taxon>
        <taxon>Polyporaceae</taxon>
        <taxon>Lentinus</taxon>
    </lineage>
</organism>
<protein>
    <submittedName>
        <fullName evidence="3">Uncharacterized protein</fullName>
    </submittedName>
</protein>